<dbReference type="InterPro" id="IPR029016">
    <property type="entry name" value="GAF-like_dom_sf"/>
</dbReference>
<dbReference type="Pfam" id="PF01590">
    <property type="entry name" value="GAF"/>
    <property type="match status" value="1"/>
</dbReference>
<evidence type="ECO:0000256" key="1">
    <source>
        <dbReference type="ARBA" id="ARBA00023125"/>
    </source>
</evidence>
<organism evidence="4 5">
    <name type="scientific">Tsukamurella paurometabola</name>
    <name type="common">Corynebacterium paurometabolum</name>
    <dbReference type="NCBI Taxonomy" id="2061"/>
    <lineage>
        <taxon>Bacteria</taxon>
        <taxon>Bacillati</taxon>
        <taxon>Actinomycetota</taxon>
        <taxon>Actinomycetes</taxon>
        <taxon>Mycobacteriales</taxon>
        <taxon>Tsukamurellaceae</taxon>
        <taxon>Tsukamurella</taxon>
    </lineage>
</organism>
<proteinExistence type="predicted"/>
<sequence length="411" mass="43079">MVTGSPAVASAGAAARLHSMFVDGAVDEAALRASQLRHLIAESWQRSRAVGVNPDGAAPSSGDGALDALRARHPLSGVMPVIRRLLVDDSAGAMVAVGDRDGTLLWVEGDGAAVRRAAAMNFIPGANWSETAAGTNAPGTALALDTEVQIAGSEHFARRAHRWNCTAVPVHDPVTRTPIGVLDVTGGPEVATPQALALVRAAALAVEGQLAILRLAPPAPAAAPRLRLLGGRPVLEKDGREVPLTGRHADILALLARHPEGLTADHLALLLDERDLDVVTVRAEVSRLRKTVGADLLGSRPYRLLGRLDSDADDAAHAIREGRVADALAVYRGPLLPNSAAPGVARLRTELAGSLRSAVLASRDLGLLRRWLDLPDARDDEHGWRVLRAHGDARARAEADGRLAAIAIDLV</sequence>
<dbReference type="InterPro" id="IPR001867">
    <property type="entry name" value="OmpR/PhoB-type_DNA-bd"/>
</dbReference>
<dbReference type="OrthoDB" id="3928741at2"/>
<name>A0A3P8K0W1_TSUPA</name>
<dbReference type="RefSeq" id="WP_126195888.1">
    <property type="nucleotide sequence ID" value="NZ_CP085954.1"/>
</dbReference>
<evidence type="ECO:0000313" key="5">
    <source>
        <dbReference type="Proteomes" id="UP000271626"/>
    </source>
</evidence>
<keyword evidence="1 4" id="KW-0238">DNA-binding</keyword>
<reference evidence="3 6" key="2">
    <citation type="submission" date="2021-04" db="EMBL/GenBank/DDBJ databases">
        <title>Whole genome sequence analysis of a thiophenic sulfur metabolizing bacteria.</title>
        <authorList>
            <person name="Akhtar N."/>
            <person name="Akram J."/>
            <person name="Aslam A."/>
        </authorList>
    </citation>
    <scope>NUCLEOTIDE SEQUENCE [LARGE SCALE GENOMIC DNA]</scope>
    <source>
        <strain evidence="3 6">3OW</strain>
    </source>
</reference>
<feature type="domain" description="OmpR/PhoB-type" evidence="2">
    <location>
        <begin position="239"/>
        <end position="304"/>
    </location>
</feature>
<protein>
    <submittedName>
        <fullName evidence="4">DNA-binding transcriptional regulator DhaR</fullName>
    </submittedName>
    <submittedName>
        <fullName evidence="3">GAF domain-containing protein</fullName>
    </submittedName>
</protein>
<dbReference type="GO" id="GO:0006355">
    <property type="term" value="P:regulation of DNA-templated transcription"/>
    <property type="evidence" value="ECO:0007669"/>
    <property type="project" value="InterPro"/>
</dbReference>
<dbReference type="Proteomes" id="UP000271626">
    <property type="component" value="Chromosome"/>
</dbReference>
<reference evidence="4 5" key="1">
    <citation type="submission" date="2018-12" db="EMBL/GenBank/DDBJ databases">
        <authorList>
            <consortium name="Pathogen Informatics"/>
        </authorList>
    </citation>
    <scope>NUCLEOTIDE SEQUENCE [LARGE SCALE GENOMIC DNA]</scope>
    <source>
        <strain evidence="4 5">NCTC10741</strain>
    </source>
</reference>
<dbReference type="GO" id="GO:0000160">
    <property type="term" value="P:phosphorelay signal transduction system"/>
    <property type="evidence" value="ECO:0007669"/>
    <property type="project" value="InterPro"/>
</dbReference>
<dbReference type="InterPro" id="IPR003018">
    <property type="entry name" value="GAF"/>
</dbReference>
<accession>A0A3P8K0W1</accession>
<dbReference type="Proteomes" id="UP000676853">
    <property type="component" value="Unassembled WGS sequence"/>
</dbReference>
<evidence type="ECO:0000259" key="2">
    <source>
        <dbReference type="SMART" id="SM00862"/>
    </source>
</evidence>
<keyword evidence="6" id="KW-1185">Reference proteome</keyword>
<dbReference type="SMART" id="SM00862">
    <property type="entry name" value="Trans_reg_C"/>
    <property type="match status" value="1"/>
</dbReference>
<dbReference type="GO" id="GO:0003677">
    <property type="term" value="F:DNA binding"/>
    <property type="evidence" value="ECO:0007669"/>
    <property type="project" value="UniProtKB-KW"/>
</dbReference>
<dbReference type="Gene3D" id="3.30.450.40">
    <property type="match status" value="1"/>
</dbReference>
<gene>
    <name evidence="3" type="ORF">KFZ73_15245</name>
    <name evidence="4" type="ORF">NCTC10741_01820</name>
</gene>
<dbReference type="AlphaFoldDB" id="A0A3P8K0W1"/>
<dbReference type="EMBL" id="JAGXOE010000037">
    <property type="protein sequence ID" value="MBS4102590.1"/>
    <property type="molecule type" value="Genomic_DNA"/>
</dbReference>
<dbReference type="EMBL" id="LR131273">
    <property type="protein sequence ID" value="VDR38694.1"/>
    <property type="molecule type" value="Genomic_DNA"/>
</dbReference>
<evidence type="ECO:0000313" key="6">
    <source>
        <dbReference type="Proteomes" id="UP000676853"/>
    </source>
</evidence>
<evidence type="ECO:0000313" key="4">
    <source>
        <dbReference type="EMBL" id="VDR38694.1"/>
    </source>
</evidence>
<evidence type="ECO:0000313" key="3">
    <source>
        <dbReference type="EMBL" id="MBS4102590.1"/>
    </source>
</evidence>